<comment type="caution">
    <text evidence="2">The sequence shown here is derived from an EMBL/GenBank/DDBJ whole genome shotgun (WGS) entry which is preliminary data.</text>
</comment>
<dbReference type="Pfam" id="PF00963">
    <property type="entry name" value="Cohesin"/>
    <property type="match status" value="1"/>
</dbReference>
<dbReference type="GO" id="GO:0000272">
    <property type="term" value="P:polysaccharide catabolic process"/>
    <property type="evidence" value="ECO:0007669"/>
    <property type="project" value="InterPro"/>
</dbReference>
<dbReference type="Gene3D" id="2.60.40.680">
    <property type="match status" value="1"/>
</dbReference>
<protein>
    <recommendedName>
        <fullName evidence="1">Cohesin domain-containing protein</fullName>
    </recommendedName>
</protein>
<name>A0A1F5HX45_9BACT</name>
<evidence type="ECO:0000259" key="1">
    <source>
        <dbReference type="Pfam" id="PF00963"/>
    </source>
</evidence>
<evidence type="ECO:0000313" key="3">
    <source>
        <dbReference type="Proteomes" id="UP000179227"/>
    </source>
</evidence>
<dbReference type="Proteomes" id="UP000179227">
    <property type="component" value="Unassembled WGS sequence"/>
</dbReference>
<reference evidence="2 3" key="1">
    <citation type="journal article" date="2016" name="Nat. Commun.">
        <title>Thousands of microbial genomes shed light on interconnected biogeochemical processes in an aquifer system.</title>
        <authorList>
            <person name="Anantharaman K."/>
            <person name="Brown C.T."/>
            <person name="Hug L.A."/>
            <person name="Sharon I."/>
            <person name="Castelle C.J."/>
            <person name="Probst A.J."/>
            <person name="Thomas B.C."/>
            <person name="Singh A."/>
            <person name="Wilkins M.J."/>
            <person name="Karaoz U."/>
            <person name="Brodie E.L."/>
            <person name="Williams K.H."/>
            <person name="Hubbard S.S."/>
            <person name="Banfield J.F."/>
        </authorList>
    </citation>
    <scope>NUCLEOTIDE SEQUENCE [LARGE SCALE GENOMIC DNA]</scope>
</reference>
<dbReference type="AlphaFoldDB" id="A0A1F5HX45"/>
<dbReference type="STRING" id="1797729.A3A60_00635"/>
<dbReference type="EMBL" id="MFBS01000034">
    <property type="protein sequence ID" value="OGE08640.1"/>
    <property type="molecule type" value="Genomic_DNA"/>
</dbReference>
<dbReference type="InterPro" id="IPR002102">
    <property type="entry name" value="Cohesin_dom"/>
</dbReference>
<evidence type="ECO:0000313" key="2">
    <source>
        <dbReference type="EMBL" id="OGE08640.1"/>
    </source>
</evidence>
<organism evidence="2 3">
    <name type="scientific">Candidatus Curtissbacteria bacterium RIFCSPLOWO2_01_FULL_42_26</name>
    <dbReference type="NCBI Taxonomy" id="1797729"/>
    <lineage>
        <taxon>Bacteria</taxon>
        <taxon>Candidatus Curtissiibacteriota</taxon>
    </lineage>
</organism>
<sequence>MQGLRFLKLLPEKSSLRGLLHFGLLGKIAAFCTTLIFTTFSPLSLGTVFAQTTTTKVYLAGAQSTSIVGIVGGHTMPVSVKVDNITNTTGLAAFSFKIGYNPNLVSIPDSDNNYIADTGTVKVGPFLGSSGKQVRCGDGFIDKDLADSTKKYLTFTCGTLGATPAAPKGSGVLATINFKTGNTVGFDQLSLVISQLADNTAMANLISATTANINVGVAKCANLTGNDNQVLIEDILYVIQKYYTNYPPADLNGDGIVLVDDIVLAVDEYYQIC</sequence>
<feature type="domain" description="Cohesin" evidence="1">
    <location>
        <begin position="73"/>
        <end position="187"/>
    </location>
</feature>
<dbReference type="SUPFAM" id="SSF49384">
    <property type="entry name" value="Carbohydrate-binding domain"/>
    <property type="match status" value="1"/>
</dbReference>
<gene>
    <name evidence="2" type="ORF">A3A60_00635</name>
</gene>
<accession>A0A1F5HX45</accession>
<dbReference type="InterPro" id="IPR008965">
    <property type="entry name" value="CBM2/CBM3_carb-bd_dom_sf"/>
</dbReference>
<proteinExistence type="predicted"/>
<dbReference type="GO" id="GO:0030246">
    <property type="term" value="F:carbohydrate binding"/>
    <property type="evidence" value="ECO:0007669"/>
    <property type="project" value="InterPro"/>
</dbReference>